<evidence type="ECO:0000259" key="3">
    <source>
        <dbReference type="Pfam" id="PF07589"/>
    </source>
</evidence>
<dbReference type="PATRIC" id="fig|1348657.5.peg.3347"/>
<keyword evidence="5" id="KW-1185">Reference proteome</keyword>
<dbReference type="AlphaFoldDB" id="S9ZLC3"/>
<gene>
    <name evidence="4" type="ORF">M622_06805</name>
</gene>
<evidence type="ECO:0000313" key="4">
    <source>
        <dbReference type="EMBL" id="EPZ14282.1"/>
    </source>
</evidence>
<keyword evidence="1" id="KW-1133">Transmembrane helix</keyword>
<feature type="domain" description="Ice-binding protein C-terminal" evidence="3">
    <location>
        <begin position="286"/>
        <end position="308"/>
    </location>
</feature>
<name>S9ZLC3_9RHOO</name>
<comment type="caution">
    <text evidence="4">The sequence shown here is derived from an EMBL/GenBank/DDBJ whole genome shotgun (WGS) entry which is preliminary data.</text>
</comment>
<feature type="chain" id="PRO_5004573695" description="Ice-binding protein C-terminal domain-containing protein" evidence="2">
    <location>
        <begin position="30"/>
        <end position="312"/>
    </location>
</feature>
<reference evidence="4 5" key="1">
    <citation type="submission" date="2013-06" db="EMBL/GenBank/DDBJ databases">
        <title>Draft genome sequence of Thauera terpenica.</title>
        <authorList>
            <person name="Liu B."/>
            <person name="Frostegard A.H."/>
            <person name="Shapleigh J.P."/>
        </authorList>
    </citation>
    <scope>NUCLEOTIDE SEQUENCE [LARGE SCALE GENOMIC DNA]</scope>
    <source>
        <strain evidence="4 5">58Eu</strain>
    </source>
</reference>
<keyword evidence="1" id="KW-0472">Membrane</keyword>
<organism evidence="4 5">
    <name type="scientific">Thauera terpenica 58Eu</name>
    <dbReference type="NCBI Taxonomy" id="1348657"/>
    <lineage>
        <taxon>Bacteria</taxon>
        <taxon>Pseudomonadati</taxon>
        <taxon>Pseudomonadota</taxon>
        <taxon>Betaproteobacteria</taxon>
        <taxon>Rhodocyclales</taxon>
        <taxon>Zoogloeaceae</taxon>
        <taxon>Thauera</taxon>
    </lineage>
</organism>
<dbReference type="Proteomes" id="UP000015455">
    <property type="component" value="Unassembled WGS sequence"/>
</dbReference>
<feature type="transmembrane region" description="Helical" evidence="1">
    <location>
        <begin position="287"/>
        <end position="306"/>
    </location>
</feature>
<sequence length="312" mass="32484">MTRKSTPIIKILAIHVLGLGALTTFPAHATLITNNLTVNGQASATTVTNIFGPASDSAYVTDSSYADDTDGSSSYANAWGNQYGTYRASASGEGVFNSFGQFHRTVNLSNNNGYDTDYSLNFFIYNGGMSAESNGVSGTGWGSYDLSIKMNGTDTLFSSMAKIHSDGTLQISGTQLDGATQNGNYYYWNGTDVTLSLGTLADGESLSIDFDLVTTAFGNFAFSNSSNCENGYGTYGGTAQTLVASGYGGYGGCTGSAYAGLGDPGDFAENGKQNPPVSITSMRSNSVPLPGTLALLGLGFAALGFSRKTFKR</sequence>
<evidence type="ECO:0000313" key="5">
    <source>
        <dbReference type="Proteomes" id="UP000015455"/>
    </source>
</evidence>
<dbReference type="eggNOG" id="ENOG5033555">
    <property type="taxonomic scope" value="Bacteria"/>
</dbReference>
<keyword evidence="2" id="KW-0732">Signal</keyword>
<dbReference type="InterPro" id="IPR013424">
    <property type="entry name" value="Ice-binding_C"/>
</dbReference>
<dbReference type="EMBL" id="ATJV01000092">
    <property type="protein sequence ID" value="EPZ14282.1"/>
    <property type="molecule type" value="Genomic_DNA"/>
</dbReference>
<feature type="signal peptide" evidence="2">
    <location>
        <begin position="1"/>
        <end position="29"/>
    </location>
</feature>
<accession>S9ZLC3</accession>
<keyword evidence="1" id="KW-0812">Transmembrane</keyword>
<protein>
    <recommendedName>
        <fullName evidence="3">Ice-binding protein C-terminal domain-containing protein</fullName>
    </recommendedName>
</protein>
<evidence type="ECO:0000256" key="1">
    <source>
        <dbReference type="SAM" id="Phobius"/>
    </source>
</evidence>
<evidence type="ECO:0000256" key="2">
    <source>
        <dbReference type="SAM" id="SignalP"/>
    </source>
</evidence>
<dbReference type="Pfam" id="PF07589">
    <property type="entry name" value="PEP-CTERM"/>
    <property type="match status" value="1"/>
</dbReference>
<proteinExistence type="predicted"/>